<dbReference type="Proteomes" id="UP000828390">
    <property type="component" value="Unassembled WGS sequence"/>
</dbReference>
<organism evidence="1 2">
    <name type="scientific">Dreissena polymorpha</name>
    <name type="common">Zebra mussel</name>
    <name type="synonym">Mytilus polymorpha</name>
    <dbReference type="NCBI Taxonomy" id="45954"/>
    <lineage>
        <taxon>Eukaryota</taxon>
        <taxon>Metazoa</taxon>
        <taxon>Spiralia</taxon>
        <taxon>Lophotrochozoa</taxon>
        <taxon>Mollusca</taxon>
        <taxon>Bivalvia</taxon>
        <taxon>Autobranchia</taxon>
        <taxon>Heteroconchia</taxon>
        <taxon>Euheterodonta</taxon>
        <taxon>Imparidentia</taxon>
        <taxon>Neoheterodontei</taxon>
        <taxon>Myida</taxon>
        <taxon>Dreissenoidea</taxon>
        <taxon>Dreissenidae</taxon>
        <taxon>Dreissena</taxon>
    </lineage>
</organism>
<gene>
    <name evidence="1" type="ORF">DPMN_185079</name>
</gene>
<proteinExistence type="predicted"/>
<keyword evidence="2" id="KW-1185">Reference proteome</keyword>
<sequence>MDVEVDCRVMVLGICMKLEVSVFTGLPRMGSIAPKGSVMSVAENNFIPDSHRHSGDGGVAAKMCLEGISVWIRDGSS</sequence>
<reference evidence="1" key="2">
    <citation type="submission" date="2020-11" db="EMBL/GenBank/DDBJ databases">
        <authorList>
            <person name="McCartney M.A."/>
            <person name="Auch B."/>
            <person name="Kono T."/>
            <person name="Mallez S."/>
            <person name="Becker A."/>
            <person name="Gohl D.M."/>
            <person name="Silverstein K.A.T."/>
            <person name="Koren S."/>
            <person name="Bechman K.B."/>
            <person name="Herman A."/>
            <person name="Abrahante J.E."/>
            <person name="Garbe J."/>
        </authorList>
    </citation>
    <scope>NUCLEOTIDE SEQUENCE</scope>
    <source>
        <strain evidence="1">Duluth1</strain>
        <tissue evidence="1">Whole animal</tissue>
    </source>
</reference>
<accession>A0A9D4I8F1</accession>
<evidence type="ECO:0000313" key="1">
    <source>
        <dbReference type="EMBL" id="KAH3750552.1"/>
    </source>
</evidence>
<name>A0A9D4I8F1_DREPO</name>
<reference evidence="1" key="1">
    <citation type="journal article" date="2019" name="bioRxiv">
        <title>The Genome of the Zebra Mussel, Dreissena polymorpha: A Resource for Invasive Species Research.</title>
        <authorList>
            <person name="McCartney M.A."/>
            <person name="Auch B."/>
            <person name="Kono T."/>
            <person name="Mallez S."/>
            <person name="Zhang Y."/>
            <person name="Obille A."/>
            <person name="Becker A."/>
            <person name="Abrahante J.E."/>
            <person name="Garbe J."/>
            <person name="Badalamenti J.P."/>
            <person name="Herman A."/>
            <person name="Mangelson H."/>
            <person name="Liachko I."/>
            <person name="Sullivan S."/>
            <person name="Sone E.D."/>
            <person name="Koren S."/>
            <person name="Silverstein K.A.T."/>
            <person name="Beckman K.B."/>
            <person name="Gohl D.M."/>
        </authorList>
    </citation>
    <scope>NUCLEOTIDE SEQUENCE</scope>
    <source>
        <strain evidence="1">Duluth1</strain>
        <tissue evidence="1">Whole animal</tissue>
    </source>
</reference>
<dbReference type="AlphaFoldDB" id="A0A9D4I8F1"/>
<comment type="caution">
    <text evidence="1">The sequence shown here is derived from an EMBL/GenBank/DDBJ whole genome shotgun (WGS) entry which is preliminary data.</text>
</comment>
<evidence type="ECO:0000313" key="2">
    <source>
        <dbReference type="Proteomes" id="UP000828390"/>
    </source>
</evidence>
<protein>
    <submittedName>
        <fullName evidence="1">Uncharacterized protein</fullName>
    </submittedName>
</protein>
<dbReference type="EMBL" id="JAIWYP010000010">
    <property type="protein sequence ID" value="KAH3750552.1"/>
    <property type="molecule type" value="Genomic_DNA"/>
</dbReference>